<protein>
    <recommendedName>
        <fullName evidence="3 10">Vacuolar protein sorting-associated protein 27</fullName>
    </recommendedName>
</protein>
<dbReference type="InterPro" id="IPR008942">
    <property type="entry name" value="ENTH_VHS"/>
</dbReference>
<feature type="compositionally biased region" description="Low complexity" evidence="12">
    <location>
        <begin position="337"/>
        <end position="353"/>
    </location>
</feature>
<dbReference type="Gene3D" id="1.20.5.1940">
    <property type="match status" value="1"/>
</dbReference>
<dbReference type="InterPro" id="IPR003903">
    <property type="entry name" value="UIM_dom"/>
</dbReference>
<evidence type="ECO:0000256" key="10">
    <source>
        <dbReference type="PIRNR" id="PIRNR036956"/>
    </source>
</evidence>
<keyword evidence="7 11" id="KW-0863">Zinc-finger</keyword>
<evidence type="ECO:0000313" key="15">
    <source>
        <dbReference type="EMBL" id="ODV80768.1"/>
    </source>
</evidence>
<dbReference type="SUPFAM" id="SSF57903">
    <property type="entry name" value="FYVE/PHD zinc finger"/>
    <property type="match status" value="1"/>
</dbReference>
<evidence type="ECO:0000256" key="3">
    <source>
        <dbReference type="ARBA" id="ARBA00017753"/>
    </source>
</evidence>
<evidence type="ECO:0000256" key="1">
    <source>
        <dbReference type="ARBA" id="ARBA00004125"/>
    </source>
</evidence>
<organism evidence="15 16">
    <name type="scientific">Suhomyces tanzawaensis NRRL Y-17324</name>
    <dbReference type="NCBI Taxonomy" id="984487"/>
    <lineage>
        <taxon>Eukaryota</taxon>
        <taxon>Fungi</taxon>
        <taxon>Dikarya</taxon>
        <taxon>Ascomycota</taxon>
        <taxon>Saccharomycotina</taxon>
        <taxon>Pichiomycetes</taxon>
        <taxon>Debaryomycetaceae</taxon>
        <taxon>Suhomyces</taxon>
    </lineage>
</organism>
<dbReference type="GeneID" id="30983494"/>
<evidence type="ECO:0000256" key="9">
    <source>
        <dbReference type="ARBA" id="ARBA00023136"/>
    </source>
</evidence>
<evidence type="ECO:0000256" key="12">
    <source>
        <dbReference type="SAM" id="MobiDB-lite"/>
    </source>
</evidence>
<dbReference type="InterPro" id="IPR013083">
    <property type="entry name" value="Znf_RING/FYVE/PHD"/>
</dbReference>
<dbReference type="InterPro" id="IPR011011">
    <property type="entry name" value="Znf_FYVE_PHD"/>
</dbReference>
<keyword evidence="16" id="KW-1185">Reference proteome</keyword>
<feature type="compositionally biased region" description="Polar residues" evidence="12">
    <location>
        <begin position="567"/>
        <end position="576"/>
    </location>
</feature>
<dbReference type="Gene3D" id="3.30.40.10">
    <property type="entry name" value="Zinc/RING finger domain, C3HC4 (zinc finger)"/>
    <property type="match status" value="1"/>
</dbReference>
<dbReference type="STRING" id="984487.A0A1E4SMQ7"/>
<feature type="region of interest" description="Disordered" evidence="12">
    <location>
        <begin position="377"/>
        <end position="406"/>
    </location>
</feature>
<evidence type="ECO:0000256" key="4">
    <source>
        <dbReference type="ARBA" id="ARBA00022723"/>
    </source>
</evidence>
<dbReference type="InterPro" id="IPR049425">
    <property type="entry name" value="Vps27_GAT-like"/>
</dbReference>
<keyword evidence="9 10" id="KW-0472">Membrane</keyword>
<feature type="compositionally biased region" description="Polar residues" evidence="12">
    <location>
        <begin position="640"/>
        <end position="650"/>
    </location>
</feature>
<dbReference type="PIRSF" id="PIRSF036956">
    <property type="entry name" value="Hrs_Vps27"/>
    <property type="match status" value="1"/>
</dbReference>
<dbReference type="Gene3D" id="1.25.40.90">
    <property type="match status" value="1"/>
</dbReference>
<sequence>MSWFSGNSVSTVELDNKISEATSESIPNGEIELSVALEITDLIRSKKIPAKQCMRSLKKRLTLVHANPNLLTSSLKLVDLCVKNSGYHFLVEIASKEFMDYVVDVLLKIHYNVKDYGIRNIESKLNVGNTILALIQEWAIMFENQLQLNYVDKCYKQLVNDGYKFPQREGSLHINSTFIDSEAPPDWVDSDLCMICYTPFSMINRKHHCRACGGVFCQTHSNNYIPLVSLGIKEPVRVCDNCHAKYKGKTPKTSGHSGHSRSRSLALSANPDDEDEELKRAIELSLRDSGVQEFKPPQEPPLAPPPQAQSEDDDEEMKAAIAASLKEFENQEKFNKQQSQPQQASAPAAAPAAPQSDFYSNILPFDANEQFGVNDQANHYNQYNPSQPQAYSQPPQHQQLAPQRTQVEDLTQQEEGQINLFITLMNTVKNDPKKRANILYDSNISELHTQVIRLKPKVNKSLRASIEKYETFLEMNNKISTIIKLYDQYLEDKLNMAYGNHHISSQPTAEGAPGHFFSEPSYQDKTGQLPSYNAYNGTSVAQQATGASNGYLSHQPTSEGAHFFSESSYQNNSELQPQGAYYDDYGRGGSLAPQPAPSLYAQGGHQQPSEPSFDDDEEEEDEEEEDKESQYAYQQPPPTTFGTNNRTNANLAYPVLYDGVNSQPPLQPPQQSQPSFYPPANYSPEITDNETDNERSDASTLTHQQPLSSLVRRQSSTLPAHAVEDATARFPTIETVENDYDKQHPNRTASNPPYPGASEQDLAQLPSLPDFGQGETRPAKYVAEPEPLIEL</sequence>
<name>A0A1E4SMQ7_9ASCO</name>
<dbReference type="InterPro" id="IPR000306">
    <property type="entry name" value="Znf_FYVE"/>
</dbReference>
<dbReference type="PROSITE" id="PS50330">
    <property type="entry name" value="UIM"/>
    <property type="match status" value="2"/>
</dbReference>
<evidence type="ECO:0000256" key="6">
    <source>
        <dbReference type="ARBA" id="ARBA00022753"/>
    </source>
</evidence>
<dbReference type="PANTHER" id="PTHR47794:SF1">
    <property type="entry name" value="VACUOLAR PROTEIN SORTING-ASSOCIATED PROTEIN 27"/>
    <property type="match status" value="1"/>
</dbReference>
<evidence type="ECO:0000256" key="5">
    <source>
        <dbReference type="ARBA" id="ARBA00022737"/>
    </source>
</evidence>
<dbReference type="GO" id="GO:0010008">
    <property type="term" value="C:endosome membrane"/>
    <property type="evidence" value="ECO:0007669"/>
    <property type="project" value="UniProtKB-SubCell"/>
</dbReference>
<comment type="similarity">
    <text evidence="2 10">Belongs to the VPS27 family.</text>
</comment>
<dbReference type="AlphaFoldDB" id="A0A1E4SMQ7"/>
<feature type="compositionally biased region" description="Polar residues" evidence="12">
    <location>
        <begin position="698"/>
        <end position="718"/>
    </location>
</feature>
<dbReference type="InterPro" id="IPR017073">
    <property type="entry name" value="HGS/VPS27"/>
</dbReference>
<dbReference type="Pfam" id="PF02809">
    <property type="entry name" value="UIM"/>
    <property type="match status" value="2"/>
</dbReference>
<dbReference type="EMBL" id="KV453910">
    <property type="protein sequence ID" value="ODV80768.1"/>
    <property type="molecule type" value="Genomic_DNA"/>
</dbReference>
<dbReference type="CDD" id="cd21385">
    <property type="entry name" value="GAT_Vps27"/>
    <property type="match status" value="1"/>
</dbReference>
<evidence type="ECO:0000259" key="13">
    <source>
        <dbReference type="PROSITE" id="PS50178"/>
    </source>
</evidence>
<feature type="domain" description="VHS" evidence="14">
    <location>
        <begin position="23"/>
        <end position="166"/>
    </location>
</feature>
<keyword evidence="4" id="KW-0479">Metal-binding</keyword>
<keyword evidence="6 10" id="KW-0967">Endosome</keyword>
<evidence type="ECO:0000256" key="8">
    <source>
        <dbReference type="ARBA" id="ARBA00022833"/>
    </source>
</evidence>
<keyword evidence="5" id="KW-0677">Repeat</keyword>
<feature type="region of interest" description="Disordered" evidence="12">
    <location>
        <begin position="331"/>
        <end position="353"/>
    </location>
</feature>
<evidence type="ECO:0000313" key="16">
    <source>
        <dbReference type="Proteomes" id="UP000094285"/>
    </source>
</evidence>
<evidence type="ECO:0000256" key="7">
    <source>
        <dbReference type="ARBA" id="ARBA00022771"/>
    </source>
</evidence>
<accession>A0A1E4SMQ7</accession>
<feature type="compositionally biased region" description="Low complexity" evidence="12">
    <location>
        <begin position="669"/>
        <end position="679"/>
    </location>
</feature>
<dbReference type="GO" id="GO:0043328">
    <property type="term" value="P:protein transport to vacuole involved in ubiquitin-dependent protein catabolic process via the multivesicular body sorting pathway"/>
    <property type="evidence" value="ECO:0007669"/>
    <property type="project" value="TreeGrafter"/>
</dbReference>
<comment type="function">
    <text evidence="10">Component of the ESCRT-0 complex which is the sorting receptor for ubiquitinated cargo proteins at the multivesicular body (MVB) and recruits ESCRT-I to the MVB outer membrane.</text>
</comment>
<feature type="domain" description="FYVE-type" evidence="13">
    <location>
        <begin position="187"/>
        <end position="247"/>
    </location>
</feature>
<dbReference type="PROSITE" id="PS50179">
    <property type="entry name" value="VHS"/>
    <property type="match status" value="1"/>
</dbReference>
<dbReference type="SMART" id="SM00064">
    <property type="entry name" value="FYVE"/>
    <property type="match status" value="1"/>
</dbReference>
<dbReference type="SMART" id="SM00726">
    <property type="entry name" value="UIM"/>
    <property type="match status" value="2"/>
</dbReference>
<dbReference type="RefSeq" id="XP_020065890.1">
    <property type="nucleotide sequence ID" value="XM_020209358.1"/>
</dbReference>
<dbReference type="Pfam" id="PF00790">
    <property type="entry name" value="VHS"/>
    <property type="match status" value="1"/>
</dbReference>
<dbReference type="SMART" id="SM00288">
    <property type="entry name" value="VHS"/>
    <property type="match status" value="1"/>
</dbReference>
<comment type="subcellular location">
    <subcellularLocation>
        <location evidence="1 10">Endosome membrane</location>
        <topology evidence="1 10">Peripheral membrane protein</topology>
        <orientation evidence="1 10">Cytoplasmic side</orientation>
    </subcellularLocation>
</comment>
<dbReference type="Gene3D" id="6.10.140.100">
    <property type="match status" value="1"/>
</dbReference>
<dbReference type="SUPFAM" id="SSF48464">
    <property type="entry name" value="ENTH/VHS domain"/>
    <property type="match status" value="1"/>
</dbReference>
<dbReference type="Pfam" id="PF21356">
    <property type="entry name" value="Vps27_GAT-like"/>
    <property type="match status" value="1"/>
</dbReference>
<dbReference type="GO" id="GO:0032266">
    <property type="term" value="F:phosphatidylinositol-3-phosphate binding"/>
    <property type="evidence" value="ECO:0007669"/>
    <property type="project" value="UniProtKB-ARBA"/>
</dbReference>
<dbReference type="GO" id="GO:0008270">
    <property type="term" value="F:zinc ion binding"/>
    <property type="evidence" value="ECO:0007669"/>
    <property type="project" value="UniProtKB-KW"/>
</dbReference>
<feature type="compositionally biased region" description="Pro residues" evidence="12">
    <location>
        <begin position="297"/>
        <end position="307"/>
    </location>
</feature>
<feature type="compositionally biased region" description="Acidic residues" evidence="12">
    <location>
        <begin position="612"/>
        <end position="627"/>
    </location>
</feature>
<feature type="compositionally biased region" description="Polar residues" evidence="12">
    <location>
        <begin position="520"/>
        <end position="529"/>
    </location>
</feature>
<dbReference type="PANTHER" id="PTHR47794">
    <property type="entry name" value="VACUOLAR PROTEIN SORTING-ASSOCIATED PROTEIN 27"/>
    <property type="match status" value="1"/>
</dbReference>
<feature type="region of interest" description="Disordered" evidence="12">
    <location>
        <begin position="247"/>
        <end position="276"/>
    </location>
</feature>
<evidence type="ECO:0000256" key="11">
    <source>
        <dbReference type="PROSITE-ProRule" id="PRU00091"/>
    </source>
</evidence>
<dbReference type="Proteomes" id="UP000094285">
    <property type="component" value="Unassembled WGS sequence"/>
</dbReference>
<evidence type="ECO:0000256" key="2">
    <source>
        <dbReference type="ARBA" id="ARBA00008597"/>
    </source>
</evidence>
<dbReference type="CDD" id="cd16979">
    <property type="entry name" value="VHS_Vps27"/>
    <property type="match status" value="1"/>
</dbReference>
<feature type="region of interest" description="Disordered" evidence="12">
    <location>
        <begin position="509"/>
        <end position="529"/>
    </location>
</feature>
<dbReference type="PROSITE" id="PS50178">
    <property type="entry name" value="ZF_FYVE"/>
    <property type="match status" value="1"/>
</dbReference>
<dbReference type="GO" id="GO:0043130">
    <property type="term" value="F:ubiquitin binding"/>
    <property type="evidence" value="ECO:0007669"/>
    <property type="project" value="InterPro"/>
</dbReference>
<feature type="region of interest" description="Disordered" evidence="12">
    <location>
        <begin position="567"/>
        <end position="791"/>
    </location>
</feature>
<comment type="subunit">
    <text evidence="10">Component of the ESCRT-0 complex composed of HSE1 and VPS27.</text>
</comment>
<dbReference type="GO" id="GO:0033565">
    <property type="term" value="C:ESCRT-0 complex"/>
    <property type="evidence" value="ECO:0007669"/>
    <property type="project" value="TreeGrafter"/>
</dbReference>
<gene>
    <name evidence="15" type="ORF">CANTADRAFT_46574</name>
</gene>
<feature type="compositionally biased region" description="Low complexity" evidence="12">
    <location>
        <begin position="382"/>
        <end position="399"/>
    </location>
</feature>
<proteinExistence type="inferred from homology"/>
<feature type="region of interest" description="Disordered" evidence="12">
    <location>
        <begin position="292"/>
        <end position="317"/>
    </location>
</feature>
<dbReference type="GO" id="GO:0006623">
    <property type="term" value="P:protein targeting to vacuole"/>
    <property type="evidence" value="ECO:0007669"/>
    <property type="project" value="TreeGrafter"/>
</dbReference>
<dbReference type="Pfam" id="PF01363">
    <property type="entry name" value="FYVE"/>
    <property type="match status" value="1"/>
</dbReference>
<evidence type="ECO:0000259" key="14">
    <source>
        <dbReference type="PROSITE" id="PS50179"/>
    </source>
</evidence>
<dbReference type="InterPro" id="IPR002014">
    <property type="entry name" value="VHS_dom"/>
</dbReference>
<reference evidence="16" key="1">
    <citation type="submission" date="2016-05" db="EMBL/GenBank/DDBJ databases">
        <title>Comparative genomics of biotechnologically important yeasts.</title>
        <authorList>
            <consortium name="DOE Joint Genome Institute"/>
            <person name="Riley R."/>
            <person name="Haridas S."/>
            <person name="Wolfe K.H."/>
            <person name="Lopes M.R."/>
            <person name="Hittinger C.T."/>
            <person name="Goker M."/>
            <person name="Salamov A."/>
            <person name="Wisecaver J."/>
            <person name="Long T.M."/>
            <person name="Aerts A.L."/>
            <person name="Barry K."/>
            <person name="Choi C."/>
            <person name="Clum A."/>
            <person name="Coughlan A.Y."/>
            <person name="Deshpande S."/>
            <person name="Douglass A.P."/>
            <person name="Hanson S.J."/>
            <person name="Klenk H.-P."/>
            <person name="Labutti K."/>
            <person name="Lapidus A."/>
            <person name="Lindquist E."/>
            <person name="Lipzen A."/>
            <person name="Meier-Kolthoff J.P."/>
            <person name="Ohm R.A."/>
            <person name="Otillar R.P."/>
            <person name="Pangilinan J."/>
            <person name="Peng Y."/>
            <person name="Rokas A."/>
            <person name="Rosa C.A."/>
            <person name="Scheuner C."/>
            <person name="Sibirny A.A."/>
            <person name="Slot J.C."/>
            <person name="Stielow J.B."/>
            <person name="Sun H."/>
            <person name="Kurtzman C.P."/>
            <person name="Blackwell M."/>
            <person name="Grigoriev I.V."/>
            <person name="Jeffries T.W."/>
        </authorList>
    </citation>
    <scope>NUCLEOTIDE SEQUENCE [LARGE SCALE GENOMIC DNA]</scope>
    <source>
        <strain evidence="16">NRRL Y-17324</strain>
    </source>
</reference>
<dbReference type="InterPro" id="IPR017455">
    <property type="entry name" value="Znf_FYVE-rel"/>
</dbReference>
<keyword evidence="8" id="KW-0862">Zinc</keyword>
<dbReference type="OrthoDB" id="957735at2759"/>